<evidence type="ECO:0000313" key="4">
    <source>
        <dbReference type="EMBL" id="CAB4164576.1"/>
    </source>
</evidence>
<protein>
    <submittedName>
        <fullName evidence="4">Uncharacterized protein</fullName>
    </submittedName>
</protein>
<organism evidence="4">
    <name type="scientific">uncultured Caudovirales phage</name>
    <dbReference type="NCBI Taxonomy" id="2100421"/>
    <lineage>
        <taxon>Viruses</taxon>
        <taxon>Duplodnaviria</taxon>
        <taxon>Heunggongvirae</taxon>
        <taxon>Uroviricota</taxon>
        <taxon>Caudoviricetes</taxon>
        <taxon>Peduoviridae</taxon>
        <taxon>Maltschvirus</taxon>
        <taxon>Maltschvirus maltsch</taxon>
    </lineage>
</organism>
<dbReference type="EMBL" id="LR797177">
    <property type="protein sequence ID" value="CAB4191647.1"/>
    <property type="molecule type" value="Genomic_DNA"/>
</dbReference>
<evidence type="ECO:0000313" key="9">
    <source>
        <dbReference type="EMBL" id="CAB4213151.1"/>
    </source>
</evidence>
<evidence type="ECO:0000313" key="10">
    <source>
        <dbReference type="EMBL" id="CAB4217843.1"/>
    </source>
</evidence>
<dbReference type="EMBL" id="LR796878">
    <property type="protein sequence ID" value="CAB4172181.1"/>
    <property type="molecule type" value="Genomic_DNA"/>
</dbReference>
<evidence type="ECO:0000313" key="2">
    <source>
        <dbReference type="EMBL" id="CAB4155479.1"/>
    </source>
</evidence>
<evidence type="ECO:0000313" key="8">
    <source>
        <dbReference type="EMBL" id="CAB4200653.1"/>
    </source>
</evidence>
<evidence type="ECO:0000313" key="5">
    <source>
        <dbReference type="EMBL" id="CAB4172181.1"/>
    </source>
</evidence>
<accession>A0A6J5P3M4</accession>
<dbReference type="EMBL" id="LR796443">
    <property type="protein sequence ID" value="CAB4145231.1"/>
    <property type="molecule type" value="Genomic_DNA"/>
</dbReference>
<gene>
    <name evidence="6" type="ORF">UFOVP1002_123</name>
    <name evidence="7" type="ORF">UFOVP1217_72</name>
    <name evidence="8" type="ORF">UFOVP1343_56</name>
    <name evidence="9" type="ORF">UFOVP1438_105</name>
    <name evidence="12" type="ORF">UFOVP1541_80</name>
    <name evidence="10" type="ORF">UFOVP1592_101</name>
    <name evidence="1" type="ORF">UFOVP465_150</name>
    <name evidence="2" type="ORF">UFOVP666_8</name>
    <name evidence="3" type="ORF">UFOVP727_85</name>
    <name evidence="11" type="ORF">UFOVP741_88</name>
    <name evidence="4" type="ORF">UFOVP819_36</name>
    <name evidence="5" type="ORF">UFOVP926_51</name>
</gene>
<dbReference type="EMBL" id="LR797395">
    <property type="protein sequence ID" value="CAB4213151.1"/>
    <property type="molecule type" value="Genomic_DNA"/>
</dbReference>
<dbReference type="EMBL" id="LR797452">
    <property type="protein sequence ID" value="CAB4217843.1"/>
    <property type="molecule type" value="Genomic_DNA"/>
</dbReference>
<name>A0A6J5P3M4_9CAUD</name>
<sequence length="86" mass="9746">MEEENSQSSVDKEIEELLRDSLPQGLVTNFVVIAEVASNSQQELVLSISDSMTPWLAHGMLEFAMDMMRSGEYQFPITEENNGQEY</sequence>
<reference evidence="4" key="1">
    <citation type="submission" date="2020-04" db="EMBL/GenBank/DDBJ databases">
        <authorList>
            <person name="Chiriac C."/>
            <person name="Salcher M."/>
            <person name="Ghai R."/>
            <person name="Kavagutti S V."/>
        </authorList>
    </citation>
    <scope>NUCLEOTIDE SEQUENCE</scope>
</reference>
<dbReference type="EMBL" id="LR796644">
    <property type="protein sequence ID" value="CAB4155479.1"/>
    <property type="molecule type" value="Genomic_DNA"/>
</dbReference>
<evidence type="ECO:0000313" key="11">
    <source>
        <dbReference type="EMBL" id="CAB5225156.1"/>
    </source>
</evidence>
<proteinExistence type="predicted"/>
<evidence type="ECO:0000313" key="3">
    <source>
        <dbReference type="EMBL" id="CAB4160190.1"/>
    </source>
</evidence>
<evidence type="ECO:0000313" key="6">
    <source>
        <dbReference type="EMBL" id="CAB4178372.1"/>
    </source>
</evidence>
<dbReference type="EMBL" id="LR796961">
    <property type="protein sequence ID" value="CAB4178372.1"/>
    <property type="molecule type" value="Genomic_DNA"/>
</dbReference>
<dbReference type="EMBL" id="LR797305">
    <property type="protein sequence ID" value="CAB4200653.1"/>
    <property type="molecule type" value="Genomic_DNA"/>
</dbReference>
<dbReference type="EMBL" id="LR798341">
    <property type="protein sequence ID" value="CAB5225156.1"/>
    <property type="molecule type" value="Genomic_DNA"/>
</dbReference>
<evidence type="ECO:0000313" key="7">
    <source>
        <dbReference type="EMBL" id="CAB4191647.1"/>
    </source>
</evidence>
<evidence type="ECO:0000313" key="1">
    <source>
        <dbReference type="EMBL" id="CAB4145231.1"/>
    </source>
</evidence>
<dbReference type="EMBL" id="LR796762">
    <property type="protein sequence ID" value="CAB4164576.1"/>
    <property type="molecule type" value="Genomic_DNA"/>
</dbReference>
<dbReference type="EMBL" id="LR798395">
    <property type="protein sequence ID" value="CAB5228960.1"/>
    <property type="molecule type" value="Genomic_DNA"/>
</dbReference>
<dbReference type="EMBL" id="LR796698">
    <property type="protein sequence ID" value="CAB4160190.1"/>
    <property type="molecule type" value="Genomic_DNA"/>
</dbReference>
<evidence type="ECO:0000313" key="12">
    <source>
        <dbReference type="EMBL" id="CAB5228960.1"/>
    </source>
</evidence>